<feature type="domain" description="FAD dependent oxidoreductase" evidence="2">
    <location>
        <begin position="17"/>
        <end position="315"/>
    </location>
</feature>
<evidence type="ECO:0000313" key="3">
    <source>
        <dbReference type="EMBL" id="THE64250.1"/>
    </source>
</evidence>
<organism evidence="3 4">
    <name type="scientific">Salinadaptatus halalkaliphilus</name>
    <dbReference type="NCBI Taxonomy" id="2419781"/>
    <lineage>
        <taxon>Archaea</taxon>
        <taxon>Methanobacteriati</taxon>
        <taxon>Methanobacteriota</taxon>
        <taxon>Stenosarchaea group</taxon>
        <taxon>Halobacteria</taxon>
        <taxon>Halobacteriales</taxon>
        <taxon>Natrialbaceae</taxon>
        <taxon>Salinadaptatus</taxon>
    </lineage>
</organism>
<keyword evidence="1" id="KW-0560">Oxidoreductase</keyword>
<dbReference type="EMBL" id="RBZW01000037">
    <property type="protein sequence ID" value="THE64250.1"/>
    <property type="molecule type" value="Genomic_DNA"/>
</dbReference>
<evidence type="ECO:0000259" key="2">
    <source>
        <dbReference type="Pfam" id="PF01266"/>
    </source>
</evidence>
<dbReference type="PANTHER" id="PTHR13847:SF287">
    <property type="entry name" value="FAD-DEPENDENT OXIDOREDUCTASE DOMAIN-CONTAINING PROTEIN 1"/>
    <property type="match status" value="1"/>
</dbReference>
<reference evidence="3 4" key="1">
    <citation type="submission" date="2018-10" db="EMBL/GenBank/DDBJ databases">
        <title>Natronolimnobius sp. XQ-INN 246 isolated from Inner Mongolia Autonomous Region of China.</title>
        <authorList>
            <person name="Xue Q."/>
        </authorList>
    </citation>
    <scope>NUCLEOTIDE SEQUENCE [LARGE SCALE GENOMIC DNA]</scope>
    <source>
        <strain evidence="3 4">XQ-INN 246</strain>
    </source>
</reference>
<dbReference type="AlphaFoldDB" id="A0A4S3TKZ4"/>
<dbReference type="SUPFAM" id="SSF51905">
    <property type="entry name" value="FAD/NAD(P)-binding domain"/>
    <property type="match status" value="1"/>
</dbReference>
<accession>A0A4S3TKZ4</accession>
<dbReference type="Pfam" id="PF01266">
    <property type="entry name" value="DAO"/>
    <property type="match status" value="1"/>
</dbReference>
<sequence length="354" mass="38525">MRCRGIPPRSRGGGCQSAGLVAPTLFFNDQLDVAHHANAFFREFDGTAEFSFTERERIDIVTEGEATEATQLATRLADEGCPVRYLEAEDVSEQFPQFDLEEFAGAVLYEDTGWVDPYTYATALQTTAMARGATFELDVEVTDIRVDNDQIEGLETDDGTVDADVVVIAAGWRTRSLLPDDIDVPIQPYRTQIVVLEPETSLSDEFPLGRVGTEHVYFRPEHNGDLLVGGSHHTTDDPRSTSTDADESFRVEIADLVPEFIRGFEDADLVNGWAGVDVASPDTSPIIDSPANAPEGLVVATGFNGLGIMTSPVVGPTVRARLTGSEPEFSTEPFATDRFEGVGVDFDYISTSDI</sequence>
<dbReference type="Gene3D" id="3.50.50.60">
    <property type="entry name" value="FAD/NAD(P)-binding domain"/>
    <property type="match status" value="1"/>
</dbReference>
<gene>
    <name evidence="3" type="ORF">D8Y22_13935</name>
</gene>
<name>A0A4S3TKZ4_9EURY</name>
<dbReference type="InterPro" id="IPR006076">
    <property type="entry name" value="FAD-dep_OxRdtase"/>
</dbReference>
<dbReference type="InterPro" id="IPR036188">
    <property type="entry name" value="FAD/NAD-bd_sf"/>
</dbReference>
<dbReference type="OrthoDB" id="168391at2157"/>
<evidence type="ECO:0000313" key="4">
    <source>
        <dbReference type="Proteomes" id="UP000318864"/>
    </source>
</evidence>
<protein>
    <submittedName>
        <fullName evidence="3">FAD-binding oxidoreductase</fullName>
    </submittedName>
</protein>
<dbReference type="Gene3D" id="3.30.9.10">
    <property type="entry name" value="D-Amino Acid Oxidase, subunit A, domain 2"/>
    <property type="match status" value="1"/>
</dbReference>
<comment type="caution">
    <text evidence="3">The sequence shown here is derived from an EMBL/GenBank/DDBJ whole genome shotgun (WGS) entry which is preliminary data.</text>
</comment>
<dbReference type="PANTHER" id="PTHR13847">
    <property type="entry name" value="SARCOSINE DEHYDROGENASE-RELATED"/>
    <property type="match status" value="1"/>
</dbReference>
<dbReference type="GO" id="GO:0016491">
    <property type="term" value="F:oxidoreductase activity"/>
    <property type="evidence" value="ECO:0007669"/>
    <property type="project" value="UniProtKB-KW"/>
</dbReference>
<dbReference type="GO" id="GO:0005737">
    <property type="term" value="C:cytoplasm"/>
    <property type="evidence" value="ECO:0007669"/>
    <property type="project" value="TreeGrafter"/>
</dbReference>
<proteinExistence type="predicted"/>
<dbReference type="Proteomes" id="UP000318864">
    <property type="component" value="Unassembled WGS sequence"/>
</dbReference>
<evidence type="ECO:0000256" key="1">
    <source>
        <dbReference type="ARBA" id="ARBA00023002"/>
    </source>
</evidence>
<keyword evidence="4" id="KW-1185">Reference proteome</keyword>